<evidence type="ECO:0000256" key="9">
    <source>
        <dbReference type="ARBA" id="ARBA00023136"/>
    </source>
</evidence>
<organism evidence="15 16">
    <name type="scientific">Chironomus riparius</name>
    <dbReference type="NCBI Taxonomy" id="315576"/>
    <lineage>
        <taxon>Eukaryota</taxon>
        <taxon>Metazoa</taxon>
        <taxon>Ecdysozoa</taxon>
        <taxon>Arthropoda</taxon>
        <taxon>Hexapoda</taxon>
        <taxon>Insecta</taxon>
        <taxon>Pterygota</taxon>
        <taxon>Neoptera</taxon>
        <taxon>Endopterygota</taxon>
        <taxon>Diptera</taxon>
        <taxon>Nematocera</taxon>
        <taxon>Chironomoidea</taxon>
        <taxon>Chironomidae</taxon>
        <taxon>Chironominae</taxon>
        <taxon>Chironomus</taxon>
    </lineage>
</organism>
<evidence type="ECO:0000256" key="5">
    <source>
        <dbReference type="ARBA" id="ARBA00022882"/>
    </source>
</evidence>
<dbReference type="GO" id="GO:0005886">
    <property type="term" value="C:plasma membrane"/>
    <property type="evidence" value="ECO:0007669"/>
    <property type="project" value="TreeGrafter"/>
</dbReference>
<dbReference type="AlphaFoldDB" id="A0A9N9WKF3"/>
<dbReference type="InterPro" id="IPR013518">
    <property type="entry name" value="K_chnl_inward-rec_Kir_cyto"/>
</dbReference>
<reference evidence="15" key="2">
    <citation type="submission" date="2022-10" db="EMBL/GenBank/DDBJ databases">
        <authorList>
            <consortium name="ENA_rothamsted_submissions"/>
            <consortium name="culmorum"/>
            <person name="King R."/>
        </authorList>
    </citation>
    <scope>NUCLEOTIDE SEQUENCE</scope>
</reference>
<dbReference type="InterPro" id="IPR041647">
    <property type="entry name" value="IRK_C"/>
</dbReference>
<evidence type="ECO:0000256" key="12">
    <source>
        <dbReference type="SAM" id="Phobius"/>
    </source>
</evidence>
<accession>A0A9N9WKF3</accession>
<dbReference type="Proteomes" id="UP001153620">
    <property type="component" value="Chromosome 1"/>
</dbReference>
<dbReference type="GO" id="GO:0034702">
    <property type="term" value="C:monoatomic ion channel complex"/>
    <property type="evidence" value="ECO:0007669"/>
    <property type="project" value="UniProtKB-KW"/>
</dbReference>
<feature type="transmembrane region" description="Helical" evidence="12">
    <location>
        <begin position="242"/>
        <end position="266"/>
    </location>
</feature>
<dbReference type="InterPro" id="IPR040445">
    <property type="entry name" value="Kir_TM"/>
</dbReference>
<dbReference type="InterPro" id="IPR014756">
    <property type="entry name" value="Ig_E-set"/>
</dbReference>
<keyword evidence="2 11" id="KW-0813">Transport</keyword>
<evidence type="ECO:0000256" key="7">
    <source>
        <dbReference type="ARBA" id="ARBA00022989"/>
    </source>
</evidence>
<evidence type="ECO:0000256" key="1">
    <source>
        <dbReference type="ARBA" id="ARBA00004141"/>
    </source>
</evidence>
<keyword evidence="6 11" id="KW-0630">Potassium</keyword>
<dbReference type="GO" id="GO:1990573">
    <property type="term" value="P:potassium ion import across plasma membrane"/>
    <property type="evidence" value="ECO:0007669"/>
    <property type="project" value="TreeGrafter"/>
</dbReference>
<evidence type="ECO:0000256" key="8">
    <source>
        <dbReference type="ARBA" id="ARBA00023065"/>
    </source>
</evidence>
<dbReference type="Gene3D" id="1.10.287.70">
    <property type="match status" value="1"/>
</dbReference>
<keyword evidence="16" id="KW-1185">Reference proteome</keyword>
<keyword evidence="7 12" id="KW-1133">Transmembrane helix</keyword>
<evidence type="ECO:0000256" key="6">
    <source>
        <dbReference type="ARBA" id="ARBA00022958"/>
    </source>
</evidence>
<feature type="domain" description="Inward rectifier potassium channel C-terminal" evidence="14">
    <location>
        <begin position="278"/>
        <end position="445"/>
    </location>
</feature>
<dbReference type="OrthoDB" id="273257at2759"/>
<dbReference type="Pfam" id="PF17655">
    <property type="entry name" value="IRK_C"/>
    <property type="match status" value="1"/>
</dbReference>
<reference evidence="15" key="1">
    <citation type="submission" date="2022-01" db="EMBL/GenBank/DDBJ databases">
        <authorList>
            <person name="King R."/>
        </authorList>
    </citation>
    <scope>NUCLEOTIDE SEQUENCE</scope>
</reference>
<keyword evidence="3 11" id="KW-0633">Potassium transport</keyword>
<dbReference type="SUPFAM" id="SSF81296">
    <property type="entry name" value="E set domains"/>
    <property type="match status" value="1"/>
</dbReference>
<evidence type="ECO:0000256" key="11">
    <source>
        <dbReference type="RuleBase" id="RU003822"/>
    </source>
</evidence>
<evidence type="ECO:0000259" key="13">
    <source>
        <dbReference type="Pfam" id="PF01007"/>
    </source>
</evidence>
<dbReference type="Gene3D" id="2.60.40.1400">
    <property type="entry name" value="G protein-activated inward rectifier potassium channel 1"/>
    <property type="match status" value="1"/>
</dbReference>
<evidence type="ECO:0000259" key="14">
    <source>
        <dbReference type="Pfam" id="PF17655"/>
    </source>
</evidence>
<name>A0A9N9WKF3_9DIPT</name>
<gene>
    <name evidence="15" type="ORF">CHIRRI_LOCUS1914</name>
</gene>
<dbReference type="EMBL" id="OU895877">
    <property type="protein sequence ID" value="CAG9798939.1"/>
    <property type="molecule type" value="Genomic_DNA"/>
</dbReference>
<evidence type="ECO:0000256" key="2">
    <source>
        <dbReference type="ARBA" id="ARBA00022448"/>
    </source>
</evidence>
<keyword evidence="9 12" id="KW-0472">Membrane</keyword>
<dbReference type="GO" id="GO:0005242">
    <property type="term" value="F:inward rectifier potassium channel activity"/>
    <property type="evidence" value="ECO:0007669"/>
    <property type="project" value="InterPro"/>
</dbReference>
<dbReference type="SUPFAM" id="SSF81324">
    <property type="entry name" value="Voltage-gated potassium channels"/>
    <property type="match status" value="1"/>
</dbReference>
<sequence length="489" mass="56705">MPKKTFPQIVSMPLIRVNRCDEIPQRTIGIDNILLEPLSTSPYKNKISASEIKITEGIEPEDKWSSILMQPSSDDEIDKFNENMNHKLKDFQLPIVMKKEPSMLSLRNRRDPQYHGIRAIKPARVVNKAGDRNIHAKNLPEKSYRFIKDLVHTLVETQWRYVLLFFAFAFFGSWISFALIYWVIAWANGDLEFDDSGKRIPNGHIPCIVEAKSFAGFFLFSVESQVSTGYGTWYPTEQCPEAIFVLIVQLIIGLVIDAAVVGIFYVKIVRPPKYADFKFSKRAVICQRDGKLCLLFRVADFNQSHSIDTKIRAYLFEEQISPEGERIGKGQKRIDLENNGRVFLIWPQTICHFIDEQSPFYDMSAKDLLERRFELVASMTGISRHTGQMCQARSSYLSTEILWGYRFTNIIHYDRKHLQYVMNIDRLDEIIQIDTALCSAKRHEELLREINEILERDTMNSCSFVNQVDEYEEEIENDDDSDGGIHMVR</sequence>
<protein>
    <submittedName>
        <fullName evidence="15">Uncharacterized protein</fullName>
    </submittedName>
</protein>
<dbReference type="PRINTS" id="PR01320">
    <property type="entry name" value="KIRCHANNEL"/>
</dbReference>
<dbReference type="GO" id="GO:0034765">
    <property type="term" value="P:regulation of monoatomic ion transmembrane transport"/>
    <property type="evidence" value="ECO:0007669"/>
    <property type="project" value="TreeGrafter"/>
</dbReference>
<keyword evidence="8 11" id="KW-0406">Ion transport</keyword>
<comment type="similarity">
    <text evidence="11">Belongs to the inward rectifier-type potassium channel (TC 1.A.2.1) family.</text>
</comment>
<proteinExistence type="inferred from homology"/>
<dbReference type="PANTHER" id="PTHR11767">
    <property type="entry name" value="INWARD RECTIFIER POTASSIUM CHANNEL"/>
    <property type="match status" value="1"/>
</dbReference>
<evidence type="ECO:0000313" key="15">
    <source>
        <dbReference type="EMBL" id="CAG9798939.1"/>
    </source>
</evidence>
<evidence type="ECO:0000256" key="10">
    <source>
        <dbReference type="ARBA" id="ARBA00023303"/>
    </source>
</evidence>
<comment type="subcellular location">
    <subcellularLocation>
        <location evidence="1 11">Membrane</location>
        <topology evidence="1 11">Multi-pass membrane protein</topology>
    </subcellularLocation>
</comment>
<evidence type="ECO:0000256" key="4">
    <source>
        <dbReference type="ARBA" id="ARBA00022692"/>
    </source>
</evidence>
<evidence type="ECO:0000256" key="3">
    <source>
        <dbReference type="ARBA" id="ARBA00022538"/>
    </source>
</evidence>
<dbReference type="PANTHER" id="PTHR11767:SF115">
    <property type="entry name" value="INWARDLY RECTIFYING POTASSIUM CHANNEL 3, ISOFORM D"/>
    <property type="match status" value="1"/>
</dbReference>
<evidence type="ECO:0000313" key="16">
    <source>
        <dbReference type="Proteomes" id="UP001153620"/>
    </source>
</evidence>
<feature type="domain" description="Potassium channel inwardly rectifying transmembrane" evidence="13">
    <location>
        <begin position="126"/>
        <end position="271"/>
    </location>
</feature>
<keyword evidence="5 11" id="KW-0851">Voltage-gated channel</keyword>
<dbReference type="Pfam" id="PF01007">
    <property type="entry name" value="IRK"/>
    <property type="match status" value="1"/>
</dbReference>
<dbReference type="InterPro" id="IPR016449">
    <property type="entry name" value="K_chnl_inward-rec_Kir"/>
</dbReference>
<feature type="transmembrane region" description="Helical" evidence="12">
    <location>
        <begin position="161"/>
        <end position="184"/>
    </location>
</feature>
<keyword evidence="10 11" id="KW-0407">Ion channel</keyword>
<keyword evidence="4 11" id="KW-0812">Transmembrane</keyword>